<evidence type="ECO:0000313" key="6">
    <source>
        <dbReference type="EMBL" id="MBK0332868.1"/>
    </source>
</evidence>
<dbReference type="EMBL" id="JAEDAJ010000014">
    <property type="protein sequence ID" value="MBK0332868.1"/>
    <property type="molecule type" value="Genomic_DNA"/>
</dbReference>
<keyword evidence="7" id="KW-1185">Reference proteome</keyword>
<dbReference type="SUPFAM" id="SSF56024">
    <property type="entry name" value="Phospholipase D/nuclease"/>
    <property type="match status" value="2"/>
</dbReference>
<accession>A0ABS1BE30</accession>
<dbReference type="PANTHER" id="PTHR18896:SF76">
    <property type="entry name" value="PHOSPHOLIPASE"/>
    <property type="match status" value="1"/>
</dbReference>
<feature type="domain" description="PLD phosphodiesterase" evidence="5">
    <location>
        <begin position="375"/>
        <end position="402"/>
    </location>
</feature>
<name>A0ABS1BE30_9MICO</name>
<reference evidence="6 7" key="1">
    <citation type="submission" date="2020-12" db="EMBL/GenBank/DDBJ databases">
        <title>Brachybacterium sp. MASK1Z-5, whole genome shotgun sequence.</title>
        <authorList>
            <person name="Tuo L."/>
        </authorList>
    </citation>
    <scope>NUCLEOTIDE SEQUENCE [LARGE SCALE GENOMIC DNA]</scope>
    <source>
        <strain evidence="6 7">MASK1Z-5</strain>
    </source>
</reference>
<dbReference type="Gene3D" id="3.30.870.10">
    <property type="entry name" value="Endonuclease Chain A"/>
    <property type="match status" value="2"/>
</dbReference>
<evidence type="ECO:0000313" key="7">
    <source>
        <dbReference type="Proteomes" id="UP000612352"/>
    </source>
</evidence>
<organism evidence="6 7">
    <name type="scientific">Brachybacterium halotolerans</name>
    <dbReference type="NCBI Taxonomy" id="2795215"/>
    <lineage>
        <taxon>Bacteria</taxon>
        <taxon>Bacillati</taxon>
        <taxon>Actinomycetota</taxon>
        <taxon>Actinomycetes</taxon>
        <taxon>Micrococcales</taxon>
        <taxon>Dermabacteraceae</taxon>
        <taxon>Brachybacterium</taxon>
    </lineage>
</organism>
<keyword evidence="4" id="KW-0443">Lipid metabolism</keyword>
<proteinExistence type="predicted"/>
<sequence>MSTDDWFLSTIERGNTFTRLDHRHEGRALTSGNTARVHVHGAGYFARLRELITAQGRGDLLLFTDWRGDPDERVGEDELTIVELIADAARRGVIVKALFWRSHLDSIHYSEEENRSLADTVREAGGEVILDQRVLPLGSQHQKFLVLRHPGHPERDAGFCGGIDLCHTRRDDARHLGDPQTVSMGAVWGRTPAWHDLMVEVGGPAVGDLEATFRERWEDPTPPSLDPLSRIQARIHRDDQHAEPLPLQEPDPDPSGTVDVQVLRTYPHKRPRFPFAPSGERSIARAYVKAVPRAERIIYLEDQYIWSPEVLSCFADALRQHPGTHLVIVLSTFTTADTTIANASAMSSRNAALDLLHEAGGERVHVFGIENHEGTPVYVHSKVCLVDDVWMTVGSDNVNLRSWTYDTEIACALVDQREDPREPRRLRSDDDLARVLPREVRLDLAREHLDRADGDDADLVDPDAMVRAFEESAARLDAWHDGGKQGPRPEGRLRRYVQAPIPARELPLGRLVYKIADDPDARPRRLRGTDWF</sequence>
<keyword evidence="2" id="KW-0677">Repeat</keyword>
<dbReference type="InterPro" id="IPR001736">
    <property type="entry name" value="PLipase_D/transphosphatidylase"/>
</dbReference>
<comment type="caution">
    <text evidence="6">The sequence shown here is derived from an EMBL/GenBank/DDBJ whole genome shotgun (WGS) entry which is preliminary data.</text>
</comment>
<evidence type="ECO:0000256" key="1">
    <source>
        <dbReference type="ARBA" id="ARBA00000798"/>
    </source>
</evidence>
<dbReference type="PANTHER" id="PTHR18896">
    <property type="entry name" value="PHOSPHOLIPASE D"/>
    <property type="match status" value="1"/>
</dbReference>
<dbReference type="Proteomes" id="UP000612352">
    <property type="component" value="Unassembled WGS sequence"/>
</dbReference>
<evidence type="ECO:0000256" key="4">
    <source>
        <dbReference type="ARBA" id="ARBA00023098"/>
    </source>
</evidence>
<evidence type="ECO:0000259" key="5">
    <source>
        <dbReference type="PROSITE" id="PS50035"/>
    </source>
</evidence>
<dbReference type="CDD" id="cd09105">
    <property type="entry name" value="PLDc_vPLD1_2_like_2"/>
    <property type="match status" value="1"/>
</dbReference>
<keyword evidence="3" id="KW-0378">Hydrolase</keyword>
<dbReference type="RefSeq" id="WP_200503759.1">
    <property type="nucleotide sequence ID" value="NZ_JAEDAJ010000014.1"/>
</dbReference>
<protein>
    <submittedName>
        <fullName evidence="6">Phospholipase</fullName>
    </submittedName>
</protein>
<comment type="catalytic activity">
    <reaction evidence="1">
        <text>a 1,2-diacyl-sn-glycero-3-phosphocholine + H2O = a 1,2-diacyl-sn-glycero-3-phosphate + choline + H(+)</text>
        <dbReference type="Rhea" id="RHEA:14445"/>
        <dbReference type="ChEBI" id="CHEBI:15354"/>
        <dbReference type="ChEBI" id="CHEBI:15377"/>
        <dbReference type="ChEBI" id="CHEBI:15378"/>
        <dbReference type="ChEBI" id="CHEBI:57643"/>
        <dbReference type="ChEBI" id="CHEBI:58608"/>
        <dbReference type="EC" id="3.1.4.4"/>
    </reaction>
</comment>
<dbReference type="PROSITE" id="PS50035">
    <property type="entry name" value="PLD"/>
    <property type="match status" value="1"/>
</dbReference>
<dbReference type="InterPro" id="IPR015679">
    <property type="entry name" value="PLipase_D_fam"/>
</dbReference>
<evidence type="ECO:0000256" key="2">
    <source>
        <dbReference type="ARBA" id="ARBA00022737"/>
    </source>
</evidence>
<gene>
    <name evidence="6" type="ORF">I8D64_15805</name>
</gene>
<dbReference type="Pfam" id="PF13091">
    <property type="entry name" value="PLDc_2"/>
    <property type="match status" value="1"/>
</dbReference>
<evidence type="ECO:0000256" key="3">
    <source>
        <dbReference type="ARBA" id="ARBA00022801"/>
    </source>
</evidence>
<dbReference type="InterPro" id="IPR025202">
    <property type="entry name" value="PLD-like_dom"/>
</dbReference>